<dbReference type="InterPro" id="IPR058489">
    <property type="entry name" value="DUF8176"/>
</dbReference>
<feature type="region of interest" description="Disordered" evidence="1">
    <location>
        <begin position="114"/>
        <end position="142"/>
    </location>
</feature>
<feature type="compositionally biased region" description="Low complexity" evidence="1">
    <location>
        <begin position="115"/>
        <end position="134"/>
    </location>
</feature>
<gene>
    <name evidence="4" type="ORF">CHR55_30450</name>
</gene>
<evidence type="ECO:0000256" key="1">
    <source>
        <dbReference type="SAM" id="MobiDB-lite"/>
    </source>
</evidence>
<evidence type="ECO:0000313" key="5">
    <source>
        <dbReference type="Proteomes" id="UP000230886"/>
    </source>
</evidence>
<evidence type="ECO:0000313" key="4">
    <source>
        <dbReference type="EMBL" id="PCK23272.1"/>
    </source>
</evidence>
<feature type="domain" description="DUF8176" evidence="3">
    <location>
        <begin position="134"/>
        <end position="240"/>
    </location>
</feature>
<feature type="region of interest" description="Disordered" evidence="1">
    <location>
        <begin position="1"/>
        <end position="67"/>
    </location>
</feature>
<reference evidence="4 5" key="1">
    <citation type="submission" date="2017-07" db="EMBL/GenBank/DDBJ databases">
        <title>Draft sequence of Rhodococcus enclensis 23b-28.</title>
        <authorList>
            <person name="Besaury L."/>
            <person name="Sancelme M."/>
            <person name="Amato P."/>
            <person name="Lallement A."/>
            <person name="Delort A.-M."/>
        </authorList>
    </citation>
    <scope>NUCLEOTIDE SEQUENCE [LARGE SCALE GENOMIC DNA]</scope>
    <source>
        <strain evidence="4 5">23b-28</strain>
    </source>
</reference>
<name>A0A2A5J1N3_RHOSG</name>
<comment type="caution">
    <text evidence="4">The sequence shown here is derived from an EMBL/GenBank/DDBJ whole genome shotgun (WGS) entry which is preliminary data.</text>
</comment>
<dbReference type="Proteomes" id="UP000230886">
    <property type="component" value="Unassembled WGS sequence"/>
</dbReference>
<evidence type="ECO:0000259" key="3">
    <source>
        <dbReference type="Pfam" id="PF26527"/>
    </source>
</evidence>
<protein>
    <recommendedName>
        <fullName evidence="3">DUF8176 domain-containing protein</fullName>
    </recommendedName>
</protein>
<keyword evidence="2" id="KW-0472">Membrane</keyword>
<keyword evidence="2" id="KW-0812">Transmembrane</keyword>
<feature type="transmembrane region" description="Helical" evidence="2">
    <location>
        <begin position="72"/>
        <end position="90"/>
    </location>
</feature>
<feature type="compositionally biased region" description="Low complexity" evidence="1">
    <location>
        <begin position="20"/>
        <end position="54"/>
    </location>
</feature>
<accession>A0A2A5J1N3</accession>
<proteinExistence type="predicted"/>
<dbReference type="AlphaFoldDB" id="A0A2A5J1N3"/>
<dbReference type="RefSeq" id="WP_099698750.1">
    <property type="nucleotide sequence ID" value="NZ_NOVD01000053.1"/>
</dbReference>
<organism evidence="4 5">
    <name type="scientific">Rhodococcus qingshengii</name>
    <dbReference type="NCBI Taxonomy" id="334542"/>
    <lineage>
        <taxon>Bacteria</taxon>
        <taxon>Bacillati</taxon>
        <taxon>Actinomycetota</taxon>
        <taxon>Actinomycetes</taxon>
        <taxon>Mycobacteriales</taxon>
        <taxon>Nocardiaceae</taxon>
        <taxon>Rhodococcus</taxon>
        <taxon>Rhodococcus erythropolis group</taxon>
    </lineage>
</organism>
<sequence>MKPLLSTKTTRHPAVIDTLGGAPTGAPRAARTTTNSPKTVKAPKATAAPTAPKAPKAPRPPKDEPPRRSYRLHYAAALLLVTALLGWFLVRVFSGSDNAAPPLVADDGAAPTSMPALAVTPPAAPTEPAADPSACRTDQGDQKSGAGVIAAFEYAYYVTRSGDSVRALATPDSPLPLADKIKGGIDSVPTGTTHCVRITPITDRVYSVVIAEMRPGQAPGQFSQTITTKDIDGRWFVDSIS</sequence>
<evidence type="ECO:0000256" key="2">
    <source>
        <dbReference type="SAM" id="Phobius"/>
    </source>
</evidence>
<dbReference type="Pfam" id="PF26527">
    <property type="entry name" value="DUF8176"/>
    <property type="match status" value="1"/>
</dbReference>
<dbReference type="EMBL" id="NOVD01000053">
    <property type="protein sequence ID" value="PCK23272.1"/>
    <property type="molecule type" value="Genomic_DNA"/>
</dbReference>
<keyword evidence="2" id="KW-1133">Transmembrane helix</keyword>